<dbReference type="GO" id="GO:0042601">
    <property type="term" value="C:endospore-forming forespore"/>
    <property type="evidence" value="ECO:0007669"/>
    <property type="project" value="TreeGrafter"/>
</dbReference>
<gene>
    <name evidence="3" type="ORF">L21TH_0735</name>
</gene>
<dbReference type="PANTHER" id="PTHR37822">
    <property type="entry name" value="SPORE PHOTOPRODUCT LYASE-RELATED"/>
    <property type="match status" value="1"/>
</dbReference>
<feature type="domain" description="Nucleoside phosphorylase" evidence="2">
    <location>
        <begin position="4"/>
        <end position="98"/>
    </location>
</feature>
<keyword evidence="1" id="KW-1133">Transmembrane helix</keyword>
<feature type="transmembrane region" description="Helical" evidence="1">
    <location>
        <begin position="38"/>
        <end position="58"/>
    </location>
</feature>
<dbReference type="InterPro" id="IPR000845">
    <property type="entry name" value="Nucleoside_phosphorylase_d"/>
</dbReference>
<dbReference type="Proteomes" id="UP000013378">
    <property type="component" value="Unassembled WGS sequence"/>
</dbReference>
<accession>R1CR90</accession>
<dbReference type="eggNOG" id="COG0775">
    <property type="taxonomic scope" value="Bacteria"/>
</dbReference>
<dbReference type="STRING" id="1304284.L21TH_0735"/>
<dbReference type="OrthoDB" id="21362at2"/>
<proteinExistence type="predicted"/>
<organism evidence="3 4">
    <name type="scientific">Caldisalinibacter kiritimatiensis</name>
    <dbReference type="NCBI Taxonomy" id="1304284"/>
    <lineage>
        <taxon>Bacteria</taxon>
        <taxon>Bacillati</taxon>
        <taxon>Bacillota</taxon>
        <taxon>Tissierellia</taxon>
        <taxon>Tissierellales</taxon>
        <taxon>Thermohalobacteraceae</taxon>
        <taxon>Caldisalinibacter</taxon>
    </lineage>
</organism>
<evidence type="ECO:0000256" key="1">
    <source>
        <dbReference type="SAM" id="Phobius"/>
    </source>
</evidence>
<keyword evidence="1" id="KW-0812">Transmembrane</keyword>
<dbReference type="EMBL" id="ARZA01000070">
    <property type="protein sequence ID" value="EOD01196.1"/>
    <property type="molecule type" value="Genomic_DNA"/>
</dbReference>
<dbReference type="InterPro" id="IPR035994">
    <property type="entry name" value="Nucleoside_phosphorylase_sf"/>
</dbReference>
<dbReference type="RefSeq" id="WP_006309200.1">
    <property type="nucleotide sequence ID" value="NZ_ARZA01000070.1"/>
</dbReference>
<name>R1CR90_9FIRM</name>
<dbReference type="AlphaFoldDB" id="R1CR90"/>
<dbReference type="GO" id="GO:0051539">
    <property type="term" value="F:4 iron, 4 sulfur cluster binding"/>
    <property type="evidence" value="ECO:0007669"/>
    <property type="project" value="TreeGrafter"/>
</dbReference>
<dbReference type="GO" id="GO:0009116">
    <property type="term" value="P:nucleoside metabolic process"/>
    <property type="evidence" value="ECO:0007669"/>
    <property type="project" value="InterPro"/>
</dbReference>
<keyword evidence="4" id="KW-1185">Reference proteome</keyword>
<dbReference type="GO" id="GO:1904047">
    <property type="term" value="F:S-adenosyl-L-methionine binding"/>
    <property type="evidence" value="ECO:0007669"/>
    <property type="project" value="TreeGrafter"/>
</dbReference>
<comment type="caution">
    <text evidence="3">The sequence shown here is derived from an EMBL/GenBank/DDBJ whole genome shotgun (WGS) entry which is preliminary data.</text>
</comment>
<sequence length="277" mass="31655">MIYITVAMYYEAKPFISKLALKRDNDIKRFQVFKNNEVALIISGVGVMASSIATTYLLTKYNANSTDLFINVGVCGSTDKEIKSGEVFLCHKIINHDSKKIFYPDMLFRHPFKEGVLESFSKVVTKDMLEDVKGDLVDMEGAAAYEAASTFLPPHQINCIKIVSDFLEPDNIKPEEVEHIVNKNTDIIIRWILSRHKAITPKRSILTDEEKNVLQQISENLKLSTTMNHQLIQLAKMYKIREGNLLEVVKPLISLKCESKREGKSYFAKLKEQLMEF</sequence>
<evidence type="ECO:0000313" key="4">
    <source>
        <dbReference type="Proteomes" id="UP000013378"/>
    </source>
</evidence>
<evidence type="ECO:0000259" key="2">
    <source>
        <dbReference type="Pfam" id="PF01048"/>
    </source>
</evidence>
<dbReference type="PANTHER" id="PTHR37822:SF2">
    <property type="entry name" value="SPORE PHOTOPRODUCT LYASE"/>
    <property type="match status" value="1"/>
</dbReference>
<dbReference type="Pfam" id="PF01048">
    <property type="entry name" value="PNP_UDP_1"/>
    <property type="match status" value="1"/>
</dbReference>
<dbReference type="GO" id="GO:0003913">
    <property type="term" value="F:DNA photolyase activity"/>
    <property type="evidence" value="ECO:0007669"/>
    <property type="project" value="TreeGrafter"/>
</dbReference>
<dbReference type="SUPFAM" id="SSF53167">
    <property type="entry name" value="Purine and uridine phosphorylases"/>
    <property type="match status" value="1"/>
</dbReference>
<protein>
    <recommendedName>
        <fullName evidence="2">Nucleoside phosphorylase domain-containing protein</fullName>
    </recommendedName>
</protein>
<reference evidence="3 4" key="1">
    <citation type="journal article" date="2015" name="Geomicrobiol. J.">
        <title>Caldisalinibacter kiritimatiensis gen. nov., sp. nov., a moderately thermohalophilic thiosulfate-reducing bacterium from a hypersaline microbial mat.</title>
        <authorList>
            <person name="Ben Hania W."/>
            <person name="Joseph M."/>
            <person name="Fiebig A."/>
            <person name="Bunk B."/>
            <person name="Klenk H.-P."/>
            <person name="Fardeau M.-L."/>
            <person name="Spring S."/>
        </authorList>
    </citation>
    <scope>NUCLEOTIDE SEQUENCE [LARGE SCALE GENOMIC DNA]</scope>
    <source>
        <strain evidence="3 4">L21-TH-D2</strain>
    </source>
</reference>
<dbReference type="InterPro" id="IPR049539">
    <property type="entry name" value="SPL"/>
</dbReference>
<keyword evidence="1" id="KW-0472">Membrane</keyword>
<evidence type="ECO:0000313" key="3">
    <source>
        <dbReference type="EMBL" id="EOD01196.1"/>
    </source>
</evidence>
<dbReference type="Gene3D" id="3.40.50.1580">
    <property type="entry name" value="Nucleoside phosphorylase domain"/>
    <property type="match status" value="1"/>
</dbReference>